<dbReference type="InterPro" id="IPR051650">
    <property type="entry name" value="SL_signaling_regulator"/>
</dbReference>
<dbReference type="Gene3D" id="1.10.1780.10">
    <property type="entry name" value="Clp, N-terminal domain"/>
    <property type="match status" value="1"/>
</dbReference>
<feature type="domain" description="Clp R" evidence="6">
    <location>
        <begin position="8"/>
        <end position="181"/>
    </location>
</feature>
<dbReference type="AlphaFoldDB" id="A0ABD1H9S6"/>
<dbReference type="InterPro" id="IPR058954">
    <property type="entry name" value="AAA_lid_SMAX1"/>
</dbReference>
<comment type="similarity">
    <text evidence="1">Belongs to the ClpA/ClpB family.</text>
</comment>
<keyword evidence="4" id="KW-0804">Transcription</keyword>
<evidence type="ECO:0000313" key="7">
    <source>
        <dbReference type="EMBL" id="KAL1552914.1"/>
    </source>
</evidence>
<dbReference type="InterPro" id="IPR003959">
    <property type="entry name" value="ATPase_AAA_core"/>
</dbReference>
<keyword evidence="2 5" id="KW-0677">Repeat</keyword>
<evidence type="ECO:0000256" key="1">
    <source>
        <dbReference type="ARBA" id="ARBA00008675"/>
    </source>
</evidence>
<evidence type="ECO:0000259" key="6">
    <source>
        <dbReference type="PROSITE" id="PS51903"/>
    </source>
</evidence>
<reference evidence="7 8" key="1">
    <citation type="submission" date="2024-06" db="EMBL/GenBank/DDBJ databases">
        <title>A chromosome level genome sequence of Diviner's sage (Salvia divinorum).</title>
        <authorList>
            <person name="Ford S.A."/>
            <person name="Ro D.-K."/>
            <person name="Ness R.W."/>
            <person name="Phillips M.A."/>
        </authorList>
    </citation>
    <scope>NUCLEOTIDE SEQUENCE [LARGE SCALE GENOMIC DNA]</scope>
    <source>
        <strain evidence="7">SAF-2024a</strain>
        <tissue evidence="7">Leaf</tissue>
    </source>
</reference>
<evidence type="ECO:0000256" key="2">
    <source>
        <dbReference type="ARBA" id="ARBA00022737"/>
    </source>
</evidence>
<dbReference type="PROSITE" id="PS51903">
    <property type="entry name" value="CLP_R"/>
    <property type="match status" value="1"/>
</dbReference>
<dbReference type="Proteomes" id="UP001567538">
    <property type="component" value="Unassembled WGS sequence"/>
</dbReference>
<dbReference type="EMBL" id="JBEAFC010000006">
    <property type="protein sequence ID" value="KAL1552914.1"/>
    <property type="molecule type" value="Genomic_DNA"/>
</dbReference>
<gene>
    <name evidence="7" type="ORF">AAHA92_13656</name>
</gene>
<dbReference type="InterPro" id="IPR027417">
    <property type="entry name" value="P-loop_NTPase"/>
</dbReference>
<accession>A0ABD1H9S6</accession>
<dbReference type="PANTHER" id="PTHR43572:SF38">
    <property type="entry name" value="PROTEIN SMAX1-LIKE 6"/>
    <property type="match status" value="1"/>
</dbReference>
<evidence type="ECO:0000256" key="5">
    <source>
        <dbReference type="PROSITE-ProRule" id="PRU01251"/>
    </source>
</evidence>
<dbReference type="Gene3D" id="3.40.50.300">
    <property type="entry name" value="P-loop containing nucleotide triphosphate hydrolases"/>
    <property type="match status" value="1"/>
</dbReference>
<dbReference type="InterPro" id="IPR058680">
    <property type="entry name" value="NBD_SMAX1-like"/>
</dbReference>
<protein>
    <submittedName>
        <fullName evidence="7">Protein SMAX1-LIKE 6-like isoform X2</fullName>
    </submittedName>
</protein>
<dbReference type="PANTHER" id="PTHR43572">
    <property type="entry name" value="CHAPERONE PROTEIN CLPD, CHLOROPLASTIC"/>
    <property type="match status" value="1"/>
</dbReference>
<dbReference type="Pfam" id="PF26587">
    <property type="entry name" value="AAA_lid_SMAX1"/>
    <property type="match status" value="1"/>
</dbReference>
<dbReference type="SUPFAM" id="SSF52540">
    <property type="entry name" value="P-loop containing nucleoside triphosphate hydrolases"/>
    <property type="match status" value="1"/>
</dbReference>
<evidence type="ECO:0000313" key="8">
    <source>
        <dbReference type="Proteomes" id="UP001567538"/>
    </source>
</evidence>
<comment type="caution">
    <text evidence="7">The sequence shown here is derived from an EMBL/GenBank/DDBJ whole genome shotgun (WGS) entry which is preliminary data.</text>
</comment>
<evidence type="ECO:0000256" key="3">
    <source>
        <dbReference type="ARBA" id="ARBA00023015"/>
    </source>
</evidence>
<dbReference type="Pfam" id="PF07724">
    <property type="entry name" value="AAA_2"/>
    <property type="match status" value="1"/>
</dbReference>
<proteinExistence type="inferred from homology"/>
<keyword evidence="8" id="KW-1185">Reference proteome</keyword>
<evidence type="ECO:0000256" key="4">
    <source>
        <dbReference type="ARBA" id="ARBA00023163"/>
    </source>
</evidence>
<dbReference type="InterPro" id="IPR004176">
    <property type="entry name" value="Clp_R_N"/>
</dbReference>
<dbReference type="Pfam" id="PF23569">
    <property type="entry name" value="NBD_SMAX1"/>
    <property type="match status" value="1"/>
</dbReference>
<name>A0ABD1H9S6_SALDI</name>
<keyword evidence="3" id="KW-0805">Transcription regulation</keyword>
<dbReference type="InterPro" id="IPR036628">
    <property type="entry name" value="Clp_N_dom_sf"/>
</dbReference>
<sequence length="1088" mass="120176">MPTPVGAARQCLSDSAAAALDDAVAAARRRSHAQTTTLHVVSALLAVPASPLRDACTRAWTSAFSPRRQFRALELCVGVALDRVSASKSAAAAEEPPVSNSLMAAIKRSQASQRRHPDTFHLYQQQLNSSAQGAPSISAVKVELKHFLTAILDDPIVSRVFGDAGFRTQEIKLAVLNPLSVSRFAFTAARPPPLYACGLENFELDKRARSFPFIDAAAVEKLDENPRKIGEVLLKKTRRNPLLIGAAGSDAYRNFVDCLKKGEPGVLPKELDGLTIFSIEREISECIGERLSEAMIGLKFKKVDELVENCQGPGIIANCGDLKAFLDAELVEFVSNVVLKLKRLLINHGGKLWLIGFLADDDDYKKLVEQFPCIEMDLDLHLLPITASSSMGVKPFKSSLMRSFVPFGGFFSMSSELKSPCTSVTKPMKLCSSCNEKYDKEVSDVPKGVSANSVTDKQSVNLSSWLQIAECETSKKSCTEEAKKDKTILDAKLLALQRKWSGICQRLHHSQTTHVDTTLPKPHTFIATMLQHVPIRKDAASVGSLSDGNSVTNMSTYMPSDWQKNFPPKQNVPKPAELSASVIALAEVPAQGLGLNDFQKSYSSQQRPTLPIVCTSSPSVASVATDLTLRTFCDSSEEFRRNPSLRDDCSGLLNSESSRSLEKSLSQLSQSSFYSQHHGKQTYAKDLEHQWRVLAEKVYWQSEAIQIIGRTVSRCRNENARYHCSKKRNLWLSFVGPDKVGKRKIAASVAEIAFGREDHLLYLDLCAQDTNPFNYIVDCYDSKYLKMQPGRELIVDYLAGMLSNHPNSVVLLENVDKADFLVRSSLSQAIKTGRFPDSRGRTIFLDNNIFILASTVVKGSKDLLFGKEAPEFSEETILEAKNMQMQILVEPAGDIYRRNSTTLVSLFSSEITSSKRKLMNVGSTKGEISKRTCQLSRSFDLNLPVDDGGEDSDIDKSDDDYTDDSEAWLGELLELVDEKVVSKPFDFDSLSHKILREIDTQMRKIVGATVLLEIDRQVMVQILAAARLTEREDTTSDWIEQVLCSGIDEARKKCNVASDFVLKLVPGDDVLDAKAQASRVCLPAKINV</sequence>
<organism evidence="7 8">
    <name type="scientific">Salvia divinorum</name>
    <name type="common">Maria pastora</name>
    <name type="synonym">Diviner's sage</name>
    <dbReference type="NCBI Taxonomy" id="28513"/>
    <lineage>
        <taxon>Eukaryota</taxon>
        <taxon>Viridiplantae</taxon>
        <taxon>Streptophyta</taxon>
        <taxon>Embryophyta</taxon>
        <taxon>Tracheophyta</taxon>
        <taxon>Spermatophyta</taxon>
        <taxon>Magnoliopsida</taxon>
        <taxon>eudicotyledons</taxon>
        <taxon>Gunneridae</taxon>
        <taxon>Pentapetalae</taxon>
        <taxon>asterids</taxon>
        <taxon>lamiids</taxon>
        <taxon>Lamiales</taxon>
        <taxon>Lamiaceae</taxon>
        <taxon>Nepetoideae</taxon>
        <taxon>Mentheae</taxon>
        <taxon>Salviinae</taxon>
        <taxon>Salvia</taxon>
        <taxon>Salvia subgen. Calosphace</taxon>
    </lineage>
</organism>